<dbReference type="Proteomes" id="UP000507470">
    <property type="component" value="Unassembled WGS sequence"/>
</dbReference>
<accession>A0A6J8BVF4</accession>
<keyword evidence="2" id="KW-1185">Reference proteome</keyword>
<dbReference type="AlphaFoldDB" id="A0A6J8BVF4"/>
<name>A0A6J8BVF4_MYTCO</name>
<evidence type="ECO:0000313" key="1">
    <source>
        <dbReference type="EMBL" id="CAC5388058.1"/>
    </source>
</evidence>
<sequence>MFFAGFKVVVLGSLNGKMCAFNRYQPFMFWTNGSSECTFQKSLCSGEGQMIVTDKLTRKDTTSRCDYTRGYSFVIQPKHITYCVPSEEDCSCYNKQCLGGYILNTDYQCVTGSLSHNGSTTSDPNIPSKNKSTKIVFLPVNPKLSPMRFMNRIVVMTSITTLITGKIQTKDDFKTIG</sequence>
<evidence type="ECO:0000313" key="2">
    <source>
        <dbReference type="Proteomes" id="UP000507470"/>
    </source>
</evidence>
<dbReference type="EMBL" id="CACVKT020004123">
    <property type="protein sequence ID" value="CAC5388058.1"/>
    <property type="molecule type" value="Genomic_DNA"/>
</dbReference>
<gene>
    <name evidence="1" type="ORF">MCOR_23343</name>
</gene>
<protein>
    <submittedName>
        <fullName evidence="1">Uncharacterized protein</fullName>
    </submittedName>
</protein>
<organism evidence="1 2">
    <name type="scientific">Mytilus coruscus</name>
    <name type="common">Sea mussel</name>
    <dbReference type="NCBI Taxonomy" id="42192"/>
    <lineage>
        <taxon>Eukaryota</taxon>
        <taxon>Metazoa</taxon>
        <taxon>Spiralia</taxon>
        <taxon>Lophotrochozoa</taxon>
        <taxon>Mollusca</taxon>
        <taxon>Bivalvia</taxon>
        <taxon>Autobranchia</taxon>
        <taxon>Pteriomorphia</taxon>
        <taxon>Mytilida</taxon>
        <taxon>Mytiloidea</taxon>
        <taxon>Mytilidae</taxon>
        <taxon>Mytilinae</taxon>
        <taxon>Mytilus</taxon>
    </lineage>
</organism>
<reference evidence="1 2" key="1">
    <citation type="submission" date="2020-06" db="EMBL/GenBank/DDBJ databases">
        <authorList>
            <person name="Li R."/>
            <person name="Bekaert M."/>
        </authorList>
    </citation>
    <scope>NUCLEOTIDE SEQUENCE [LARGE SCALE GENOMIC DNA]</scope>
    <source>
        <strain evidence="2">wild</strain>
    </source>
</reference>
<proteinExistence type="predicted"/>